<keyword evidence="2" id="KW-1185">Reference proteome</keyword>
<dbReference type="Proteomes" id="UP000193307">
    <property type="component" value="Unassembled WGS sequence"/>
</dbReference>
<organism evidence="1 2">
    <name type="scientific">Pacificibacter marinus</name>
    <dbReference type="NCBI Taxonomy" id="658057"/>
    <lineage>
        <taxon>Bacteria</taxon>
        <taxon>Pseudomonadati</taxon>
        <taxon>Pseudomonadota</taxon>
        <taxon>Alphaproteobacteria</taxon>
        <taxon>Rhodobacterales</taxon>
        <taxon>Roseobacteraceae</taxon>
        <taxon>Pacificibacter</taxon>
    </lineage>
</organism>
<protein>
    <recommendedName>
        <fullName evidence="3">Invasion associated locus B (IalB) protein</fullName>
    </recommendedName>
</protein>
<dbReference type="EMBL" id="FWFW01000003">
    <property type="protein sequence ID" value="SLN30042.1"/>
    <property type="molecule type" value="Genomic_DNA"/>
</dbReference>
<dbReference type="AlphaFoldDB" id="A0A1Y5S2Y1"/>
<sequence length="215" mass="24103">MGFGKRRKSFANTYMLDRTSRTRERHIMHRHLSRIFLALVFGLMAADPSLAAGGYWEFGAWRVIVEEIDTGEDLRRTCTAMTGGDGDMSAVLTVSNGDAGPPDYYPELLINEHAIRGYDTRMQASDEVYLWFDDEDVIDGTIEHFFDDDGFAHAQVFLAQSTSQAGLRAMKRNGQMDVTVNGRAMHTFWLNGFSASYLKMMDECGFDGSGVLDLP</sequence>
<gene>
    <name evidence="1" type="ORF">PAM7971_01118</name>
</gene>
<evidence type="ECO:0000313" key="2">
    <source>
        <dbReference type="Proteomes" id="UP000193307"/>
    </source>
</evidence>
<evidence type="ECO:0000313" key="1">
    <source>
        <dbReference type="EMBL" id="SLN30042.1"/>
    </source>
</evidence>
<proteinExistence type="predicted"/>
<name>A0A1Y5S2Y1_9RHOB</name>
<evidence type="ECO:0008006" key="3">
    <source>
        <dbReference type="Google" id="ProtNLM"/>
    </source>
</evidence>
<reference evidence="1 2" key="1">
    <citation type="submission" date="2017-03" db="EMBL/GenBank/DDBJ databases">
        <authorList>
            <person name="Afonso C.L."/>
            <person name="Miller P.J."/>
            <person name="Scott M.A."/>
            <person name="Spackman E."/>
            <person name="Goraichik I."/>
            <person name="Dimitrov K.M."/>
            <person name="Suarez D.L."/>
            <person name="Swayne D.E."/>
        </authorList>
    </citation>
    <scope>NUCLEOTIDE SEQUENCE [LARGE SCALE GENOMIC DNA]</scope>
    <source>
        <strain evidence="1 2">CECT 7971</strain>
    </source>
</reference>
<accession>A0A1Y5S2Y1</accession>